<reference evidence="1 2" key="1">
    <citation type="submission" date="2024-08" db="EMBL/GenBank/DDBJ databases">
        <authorList>
            <person name="Cucini C."/>
            <person name="Frati F."/>
        </authorList>
    </citation>
    <scope>NUCLEOTIDE SEQUENCE [LARGE SCALE GENOMIC DNA]</scope>
</reference>
<comment type="caution">
    <text evidence="1">The sequence shown here is derived from an EMBL/GenBank/DDBJ whole genome shotgun (WGS) entry which is preliminary data.</text>
</comment>
<organism evidence="1 2">
    <name type="scientific">Orchesella dallaii</name>
    <dbReference type="NCBI Taxonomy" id="48710"/>
    <lineage>
        <taxon>Eukaryota</taxon>
        <taxon>Metazoa</taxon>
        <taxon>Ecdysozoa</taxon>
        <taxon>Arthropoda</taxon>
        <taxon>Hexapoda</taxon>
        <taxon>Collembola</taxon>
        <taxon>Entomobryomorpha</taxon>
        <taxon>Entomobryoidea</taxon>
        <taxon>Orchesellidae</taxon>
        <taxon>Orchesellinae</taxon>
        <taxon>Orchesella</taxon>
    </lineage>
</organism>
<accession>A0ABP1R8R0</accession>
<protein>
    <submittedName>
        <fullName evidence="1">Uncharacterized protein</fullName>
    </submittedName>
</protein>
<evidence type="ECO:0000313" key="2">
    <source>
        <dbReference type="Proteomes" id="UP001642540"/>
    </source>
</evidence>
<gene>
    <name evidence="1" type="ORF">ODALV1_LOCUS18901</name>
</gene>
<keyword evidence="2" id="KW-1185">Reference proteome</keyword>
<dbReference type="Proteomes" id="UP001642540">
    <property type="component" value="Unassembled WGS sequence"/>
</dbReference>
<evidence type="ECO:0000313" key="1">
    <source>
        <dbReference type="EMBL" id="CAL8120207.1"/>
    </source>
</evidence>
<sequence length="307" mass="35055">MEVAQLAPIVPRIVTIPEWVFMDNHYHTLTARSFDCASGHSRIISYQTFSHTLASFLVQWQIGLLIYEDNLVHLAFRLLDDHPIPCLNLFEFNFIATGLAEGTDGQRWHYMRSFLGNELPMIAMDRGWHSMWSVSREPIGPRVPAGMRSIHEFINLRTGRMEVSFHMNVWQHAISLLNSNMPFNEFDVRTLPVLSVELQLLPADVCIVTADGIIKAHSSKVVTEFPGLLGKEFNAPIRAGIMWGVVKVPFNVVVELVHIMYDCYNVAQVDFNRLLTLATHLNLTELHAKIMQWQINVQALAVQQLQR</sequence>
<dbReference type="EMBL" id="CAXLJM020000062">
    <property type="protein sequence ID" value="CAL8120207.1"/>
    <property type="molecule type" value="Genomic_DNA"/>
</dbReference>
<name>A0ABP1R8R0_9HEXA</name>
<proteinExistence type="predicted"/>